<evidence type="ECO:0000313" key="3">
    <source>
        <dbReference type="Proteomes" id="UP000755585"/>
    </source>
</evidence>
<reference evidence="2 3" key="1">
    <citation type="submission" date="2021-03" db="EMBL/GenBank/DDBJ databases">
        <title>Sequencing the genomes of 1000 actinobacteria strains.</title>
        <authorList>
            <person name="Klenk H.-P."/>
        </authorList>
    </citation>
    <scope>NUCLEOTIDE SEQUENCE [LARGE SCALE GENOMIC DNA]</scope>
    <source>
        <strain evidence="2 3">DSM 18824</strain>
    </source>
</reference>
<dbReference type="EMBL" id="JAGINT010000001">
    <property type="protein sequence ID" value="MBP2351037.1"/>
    <property type="molecule type" value="Genomic_DNA"/>
</dbReference>
<evidence type="ECO:0000256" key="1">
    <source>
        <dbReference type="ARBA" id="ARBA00022833"/>
    </source>
</evidence>
<keyword evidence="1" id="KW-0862">Zinc</keyword>
<organism evidence="2 3">
    <name type="scientific">Kribbella aluminosa</name>
    <dbReference type="NCBI Taxonomy" id="416017"/>
    <lineage>
        <taxon>Bacteria</taxon>
        <taxon>Bacillati</taxon>
        <taxon>Actinomycetota</taxon>
        <taxon>Actinomycetes</taxon>
        <taxon>Propionibacteriales</taxon>
        <taxon>Kribbellaceae</taxon>
        <taxon>Kribbella</taxon>
    </lineage>
</organism>
<evidence type="ECO:0000313" key="2">
    <source>
        <dbReference type="EMBL" id="MBP2351037.1"/>
    </source>
</evidence>
<proteinExistence type="predicted"/>
<dbReference type="Pfam" id="PF02585">
    <property type="entry name" value="PIG-L"/>
    <property type="match status" value="1"/>
</dbReference>
<sequence>MTSNATRSVLAIGGHIGDMDLTAGPTLAKLVLEGASATIVALTPGERGHPRMTPADYRKQKIAEGSAFAAAIGADFQVLDHSDGFLPATDDVALELARIIREKQPDTIITHWKHSIHSDHEHTAQVAERARFLAGLPIESDEDFKALTPYAELAARVAELPRHGVRTFMHAENWEDMEGFTPTRYVPISDEAFYRWVSAIRHQAFARGETYGFRYIDYYTALMTTRGCLAGYPRACAFHTSPTPEVSKLAGP</sequence>
<dbReference type="RefSeq" id="WP_209694003.1">
    <property type="nucleotide sequence ID" value="NZ_BAAAVU010000026.1"/>
</dbReference>
<dbReference type="InterPro" id="IPR024078">
    <property type="entry name" value="LmbE-like_dom_sf"/>
</dbReference>
<gene>
    <name evidence="2" type="ORF">JOF29_002120</name>
</gene>
<dbReference type="Proteomes" id="UP000755585">
    <property type="component" value="Unassembled WGS sequence"/>
</dbReference>
<dbReference type="SUPFAM" id="SSF102588">
    <property type="entry name" value="LmbE-like"/>
    <property type="match status" value="1"/>
</dbReference>
<dbReference type="Gene3D" id="3.40.50.10320">
    <property type="entry name" value="LmbE-like"/>
    <property type="match status" value="1"/>
</dbReference>
<keyword evidence="3" id="KW-1185">Reference proteome</keyword>
<dbReference type="InterPro" id="IPR003737">
    <property type="entry name" value="GlcNAc_PI_deacetylase-related"/>
</dbReference>
<accession>A0ABS4UHD1</accession>
<dbReference type="PANTHER" id="PTHR12993:SF30">
    <property type="entry name" value="N-ACETYL-ALPHA-D-GLUCOSAMINYL L-MALATE DEACETYLASE 1"/>
    <property type="match status" value="1"/>
</dbReference>
<name>A0ABS4UHD1_9ACTN</name>
<dbReference type="PANTHER" id="PTHR12993">
    <property type="entry name" value="N-ACETYLGLUCOSAMINYL-PHOSPHATIDYLINOSITOL DE-N-ACETYLASE-RELATED"/>
    <property type="match status" value="1"/>
</dbReference>
<protein>
    <submittedName>
        <fullName evidence="2">LmbE family N-acetylglucosaminyl deacetylase</fullName>
    </submittedName>
</protein>
<comment type="caution">
    <text evidence="2">The sequence shown here is derived from an EMBL/GenBank/DDBJ whole genome shotgun (WGS) entry which is preliminary data.</text>
</comment>